<feature type="transmembrane region" description="Helical" evidence="5">
    <location>
        <begin position="212"/>
        <end position="241"/>
    </location>
</feature>
<evidence type="ECO:0000313" key="8">
    <source>
        <dbReference type="Proteomes" id="UP000198833"/>
    </source>
</evidence>
<dbReference type="Proteomes" id="UP000198833">
    <property type="component" value="Unassembled WGS sequence"/>
</dbReference>
<feature type="transmembrane region" description="Helical" evidence="5">
    <location>
        <begin position="269"/>
        <end position="289"/>
    </location>
</feature>
<dbReference type="Pfam" id="PF04932">
    <property type="entry name" value="Wzy_C"/>
    <property type="match status" value="1"/>
</dbReference>
<feature type="transmembrane region" description="Helical" evidence="5">
    <location>
        <begin position="341"/>
        <end position="364"/>
    </location>
</feature>
<comment type="subcellular location">
    <subcellularLocation>
        <location evidence="1">Membrane</location>
        <topology evidence="1">Multi-pass membrane protein</topology>
    </subcellularLocation>
</comment>
<gene>
    <name evidence="7" type="ORF">SAMN04488558_11037</name>
</gene>
<feature type="transmembrane region" description="Helical" evidence="5">
    <location>
        <begin position="78"/>
        <end position="95"/>
    </location>
</feature>
<feature type="transmembrane region" description="Helical" evidence="5">
    <location>
        <begin position="186"/>
        <end position="206"/>
    </location>
</feature>
<dbReference type="AlphaFoldDB" id="A0A1H9FWK1"/>
<dbReference type="GO" id="GO:0016020">
    <property type="term" value="C:membrane"/>
    <property type="evidence" value="ECO:0007669"/>
    <property type="project" value="UniProtKB-SubCell"/>
</dbReference>
<feature type="transmembrane region" description="Helical" evidence="5">
    <location>
        <begin position="107"/>
        <end position="130"/>
    </location>
</feature>
<reference evidence="7 8" key="1">
    <citation type="submission" date="2016-10" db="EMBL/GenBank/DDBJ databases">
        <authorList>
            <person name="de Groot N.N."/>
        </authorList>
    </citation>
    <scope>NUCLEOTIDE SEQUENCE [LARGE SCALE GENOMIC DNA]</scope>
    <source>
        <strain evidence="7 8">DSM 15695</strain>
    </source>
</reference>
<dbReference type="PANTHER" id="PTHR37422:SF20">
    <property type="entry name" value="O-ANTIGEN POLYMERASE"/>
    <property type="match status" value="1"/>
</dbReference>
<name>A0A1H9FWK1_9LACT</name>
<feature type="domain" description="O-antigen ligase-related" evidence="6">
    <location>
        <begin position="190"/>
        <end position="318"/>
    </location>
</feature>
<dbReference type="RefSeq" id="WP_092572500.1">
    <property type="nucleotide sequence ID" value="NZ_FOEN01000010.1"/>
</dbReference>
<dbReference type="GO" id="GO:0016874">
    <property type="term" value="F:ligase activity"/>
    <property type="evidence" value="ECO:0007669"/>
    <property type="project" value="UniProtKB-KW"/>
</dbReference>
<evidence type="ECO:0000259" key="6">
    <source>
        <dbReference type="Pfam" id="PF04932"/>
    </source>
</evidence>
<keyword evidence="2 5" id="KW-0812">Transmembrane</keyword>
<evidence type="ECO:0000256" key="3">
    <source>
        <dbReference type="ARBA" id="ARBA00022989"/>
    </source>
</evidence>
<accession>A0A1H9FWK1</accession>
<dbReference type="EMBL" id="FOEN01000010">
    <property type="protein sequence ID" value="SEQ41858.1"/>
    <property type="molecule type" value="Genomic_DNA"/>
</dbReference>
<proteinExistence type="predicted"/>
<dbReference type="InterPro" id="IPR007016">
    <property type="entry name" value="O-antigen_ligase-rel_domated"/>
</dbReference>
<feature type="transmembrane region" description="Helical" evidence="5">
    <location>
        <begin position="14"/>
        <end position="35"/>
    </location>
</feature>
<dbReference type="PANTHER" id="PTHR37422">
    <property type="entry name" value="TEICHURONIC ACID BIOSYNTHESIS PROTEIN TUAE"/>
    <property type="match status" value="1"/>
</dbReference>
<feature type="transmembrane region" description="Helical" evidence="5">
    <location>
        <begin position="301"/>
        <end position="321"/>
    </location>
</feature>
<keyword evidence="7" id="KW-0436">Ligase</keyword>
<organism evidence="7 8">
    <name type="scientific">Ignavigranum ruoffiae</name>
    <dbReference type="NCBI Taxonomy" id="89093"/>
    <lineage>
        <taxon>Bacteria</taxon>
        <taxon>Bacillati</taxon>
        <taxon>Bacillota</taxon>
        <taxon>Bacilli</taxon>
        <taxon>Lactobacillales</taxon>
        <taxon>Aerococcaceae</taxon>
        <taxon>Ignavigranum</taxon>
    </lineage>
</organism>
<feature type="transmembrane region" description="Helical" evidence="5">
    <location>
        <begin position="56"/>
        <end position="72"/>
    </location>
</feature>
<sequence length="396" mass="45979">MTAKLNKTPELDQLFIFTSLAIVLPFYLSGPILLINLLRLVWRDRHHLGDFVQKSAYYLIFIGYCMLVSLWRGNLIGLGVSLAFLAFLYYFYQYGRWINGRQYLKLLNYHVFLSAGLSLYAIAVYLNYIYQHGYSLLYIVQYNNLQTRAEATFFNANYYGLYCLFILGIIYYLWTKIKLPKLRWLYLAIAGLNLIAMILTASRWLWPTLLFSLATFILILNLKWLIYVLGGGLIGLLAIVIRPQLLPRAESIAYAFRDRIGLWTTGIKLFQWHPWFGTGPMTFMSYYYLITDSGNMHAHNLMIDILANYGLIGTVLLLLALWHSFKTYLPLLRDSRLRLEIAFLVTMIVIILVHGVMDVAILWLQTGYLALMILTLPQDVVSQLAEIRIEHFKDLL</sequence>
<evidence type="ECO:0000256" key="4">
    <source>
        <dbReference type="ARBA" id="ARBA00023136"/>
    </source>
</evidence>
<keyword evidence="4 5" id="KW-0472">Membrane</keyword>
<keyword evidence="3 5" id="KW-1133">Transmembrane helix</keyword>
<dbReference type="InterPro" id="IPR051533">
    <property type="entry name" value="WaaL-like"/>
</dbReference>
<evidence type="ECO:0000313" key="7">
    <source>
        <dbReference type="EMBL" id="SEQ41858.1"/>
    </source>
</evidence>
<evidence type="ECO:0000256" key="1">
    <source>
        <dbReference type="ARBA" id="ARBA00004141"/>
    </source>
</evidence>
<keyword evidence="8" id="KW-1185">Reference proteome</keyword>
<dbReference type="OrthoDB" id="9806320at2"/>
<evidence type="ECO:0000256" key="2">
    <source>
        <dbReference type="ARBA" id="ARBA00022692"/>
    </source>
</evidence>
<dbReference type="STRING" id="89093.SAMN04488558_11037"/>
<evidence type="ECO:0000256" key="5">
    <source>
        <dbReference type="SAM" id="Phobius"/>
    </source>
</evidence>
<feature type="transmembrane region" description="Helical" evidence="5">
    <location>
        <begin position="156"/>
        <end position="174"/>
    </location>
</feature>
<protein>
    <submittedName>
        <fullName evidence="7">O-antigen ligase</fullName>
    </submittedName>
</protein>